<dbReference type="Proteomes" id="UP000053947">
    <property type="component" value="Unassembled WGS sequence"/>
</dbReference>
<dbReference type="SUPFAM" id="SSF56317">
    <property type="entry name" value="Carbon-nitrogen hydrolase"/>
    <property type="match status" value="1"/>
</dbReference>
<dbReference type="EMBL" id="LFDV01000002">
    <property type="protein sequence ID" value="KTB48364.1"/>
    <property type="molecule type" value="Genomic_DNA"/>
</dbReference>
<dbReference type="Gene3D" id="3.60.110.10">
    <property type="entry name" value="Carbon-nitrogen hydrolase"/>
    <property type="match status" value="1"/>
</dbReference>
<dbReference type="PANTHER" id="PTHR23088:SF27">
    <property type="entry name" value="DEAMINATED GLUTATHIONE AMIDASE"/>
    <property type="match status" value="1"/>
</dbReference>
<dbReference type="Pfam" id="PF00795">
    <property type="entry name" value="CN_hydrolase"/>
    <property type="match status" value="1"/>
</dbReference>
<evidence type="ECO:0000313" key="3">
    <source>
        <dbReference type="EMBL" id="KTB48364.1"/>
    </source>
</evidence>
<dbReference type="RefSeq" id="WP_058439361.1">
    <property type="nucleotide sequence ID" value="NZ_KQ758903.1"/>
</dbReference>
<keyword evidence="4" id="KW-1185">Reference proteome</keyword>
<comment type="caution">
    <text evidence="3">The sequence shown here is derived from an EMBL/GenBank/DDBJ whole genome shotgun (WGS) entry which is preliminary data.</text>
</comment>
<dbReference type="AlphaFoldDB" id="A0A0W0GIJ8"/>
<dbReference type="GO" id="GO:0016787">
    <property type="term" value="F:hydrolase activity"/>
    <property type="evidence" value="ECO:0007669"/>
    <property type="project" value="UniProtKB-KW"/>
</dbReference>
<dbReference type="CDD" id="cd07197">
    <property type="entry name" value="nitrilase"/>
    <property type="match status" value="1"/>
</dbReference>
<evidence type="ECO:0000256" key="1">
    <source>
        <dbReference type="ARBA" id="ARBA00010613"/>
    </source>
</evidence>
<dbReference type="InterPro" id="IPR003010">
    <property type="entry name" value="C-N_Hydrolase"/>
</dbReference>
<feature type="domain" description="CN hydrolase" evidence="2">
    <location>
        <begin position="1"/>
        <end position="239"/>
    </location>
</feature>
<sequence length="239" mass="26663">MKVAVYQMADSGDPVQNIARAYQAIVNTDADFFALPEFFTIPGGDFRRPYTLQTCLEETALPALEMFRQASRQFRGYIIGGSIVERDADCYYNTCYVFKEGEEITRYRKINITHEEVELNICRGTQPVTFETEFGKVGLMICADCISWEVVEATCAGAKLVFLPVSLTDPNHPPFTGHPVSDIIARKYGSTVIKITRVGTFGGKTLSSRSAITTPRGTYWEAPDAREHFEVIEISETAA</sequence>
<reference evidence="3 4" key="1">
    <citation type="submission" date="2015-06" db="EMBL/GenBank/DDBJ databases">
        <title>Genome sequence of the organohalide-respiring Dehalogenimonas alkenigignens type strain (IP3-3T).</title>
        <authorList>
            <person name="Key T.A."/>
            <person name="Richmond D.P."/>
            <person name="Bowman K.S."/>
            <person name="Cho Y.-J."/>
            <person name="Chun J."/>
            <person name="da Costa M.S."/>
            <person name="Rainey F.A."/>
            <person name="Moe W.M."/>
        </authorList>
    </citation>
    <scope>NUCLEOTIDE SEQUENCE [LARGE SCALE GENOMIC DNA]</scope>
    <source>
        <strain evidence="3 4">IP3-3</strain>
    </source>
</reference>
<dbReference type="STRING" id="1217799.DEALK_12100"/>
<keyword evidence="3" id="KW-0378">Hydrolase</keyword>
<name>A0A0W0GIJ8_9CHLR</name>
<accession>A0A0W0GIJ8</accession>
<dbReference type="InterPro" id="IPR036526">
    <property type="entry name" value="C-N_Hydrolase_sf"/>
</dbReference>
<comment type="similarity">
    <text evidence="1">Belongs to the carbon-nitrogen hydrolase superfamily. NIT1/NIT2 family.</text>
</comment>
<evidence type="ECO:0000313" key="4">
    <source>
        <dbReference type="Proteomes" id="UP000053947"/>
    </source>
</evidence>
<proteinExistence type="inferred from homology"/>
<dbReference type="OrthoDB" id="9811121at2"/>
<evidence type="ECO:0000259" key="2">
    <source>
        <dbReference type="PROSITE" id="PS50263"/>
    </source>
</evidence>
<organism evidence="3 4">
    <name type="scientific">Dehalogenimonas alkenigignens</name>
    <dbReference type="NCBI Taxonomy" id="1217799"/>
    <lineage>
        <taxon>Bacteria</taxon>
        <taxon>Bacillati</taxon>
        <taxon>Chloroflexota</taxon>
        <taxon>Dehalococcoidia</taxon>
        <taxon>Dehalococcoidales</taxon>
        <taxon>Dehalococcoidaceae</taxon>
        <taxon>Dehalogenimonas</taxon>
    </lineage>
</organism>
<dbReference type="PANTHER" id="PTHR23088">
    <property type="entry name" value="NITRILASE-RELATED"/>
    <property type="match status" value="1"/>
</dbReference>
<gene>
    <name evidence="3" type="ORF">DEALK_12100</name>
</gene>
<dbReference type="PROSITE" id="PS50263">
    <property type="entry name" value="CN_HYDROLASE"/>
    <property type="match status" value="1"/>
</dbReference>
<protein>
    <submittedName>
        <fullName evidence="3">Putative amidohydrolase</fullName>
    </submittedName>
</protein>